<evidence type="ECO:0000313" key="1">
    <source>
        <dbReference type="EMBL" id="GIY18088.1"/>
    </source>
</evidence>
<accession>A0AAV4R808</accession>
<dbReference type="InterPro" id="IPR032675">
    <property type="entry name" value="LRR_dom_sf"/>
</dbReference>
<dbReference type="Gene3D" id="3.80.10.10">
    <property type="entry name" value="Ribonuclease Inhibitor"/>
    <property type="match status" value="2"/>
</dbReference>
<gene>
    <name evidence="1" type="primary">AVEN_43707_1</name>
    <name evidence="1" type="ORF">CEXT_62281</name>
</gene>
<proteinExistence type="predicted"/>
<organism evidence="1 2">
    <name type="scientific">Caerostris extrusa</name>
    <name type="common">Bark spider</name>
    <name type="synonym">Caerostris bankana</name>
    <dbReference type="NCBI Taxonomy" id="172846"/>
    <lineage>
        <taxon>Eukaryota</taxon>
        <taxon>Metazoa</taxon>
        <taxon>Ecdysozoa</taxon>
        <taxon>Arthropoda</taxon>
        <taxon>Chelicerata</taxon>
        <taxon>Arachnida</taxon>
        <taxon>Araneae</taxon>
        <taxon>Araneomorphae</taxon>
        <taxon>Entelegynae</taxon>
        <taxon>Araneoidea</taxon>
        <taxon>Araneidae</taxon>
        <taxon>Caerostris</taxon>
    </lineage>
</organism>
<dbReference type="SUPFAM" id="SSF52047">
    <property type="entry name" value="RNI-like"/>
    <property type="match status" value="1"/>
</dbReference>
<evidence type="ECO:0008006" key="3">
    <source>
        <dbReference type="Google" id="ProtNLM"/>
    </source>
</evidence>
<reference evidence="1 2" key="1">
    <citation type="submission" date="2021-06" db="EMBL/GenBank/DDBJ databases">
        <title>Caerostris extrusa draft genome.</title>
        <authorList>
            <person name="Kono N."/>
            <person name="Arakawa K."/>
        </authorList>
    </citation>
    <scope>NUCLEOTIDE SEQUENCE [LARGE SCALE GENOMIC DNA]</scope>
</reference>
<evidence type="ECO:0000313" key="2">
    <source>
        <dbReference type="Proteomes" id="UP001054945"/>
    </source>
</evidence>
<dbReference type="Proteomes" id="UP001054945">
    <property type="component" value="Unassembled WGS sequence"/>
</dbReference>
<dbReference type="GO" id="GO:0031146">
    <property type="term" value="P:SCF-dependent proteasomal ubiquitin-dependent protein catabolic process"/>
    <property type="evidence" value="ECO:0007669"/>
    <property type="project" value="TreeGrafter"/>
</dbReference>
<name>A0AAV4R808_CAEEX</name>
<dbReference type="AlphaFoldDB" id="A0AAV4R808"/>
<sequence>MFSDEDVEDQGDVEDNENEDDLNEFDAFEYRADYIFGNFRLDGESNPNILPNGTRIIEKIPSDVMSLKNICLKSISKNVSRFNAAFSITEDVNFRRNLHYLRKVHYQYLIEEILKEKGELEESYLDFLIHEHVKGIQMAIFPETAWKSVIKRISEVGHKVNFMFKEKLLYGSDKYIDFVNKVVCHLTNVEYLNLNSWCDDRTLEIIGSSCLLLNELHFNECPMTEEGLKFLCQKNKDNEIGLKLKILNIPDTGGVQEGITYLLQNMPSLEVIEHNDLPNIIYDLHKEEMNDNTLRKKYNLTTLHLGASAPWEEIPSLSEMLALLIDVCPLVKEISLSLNNKEHLDLCLGFPELEIFCVINSEPSLYLDINGFLEAKGRFLKKLEIERFHLSAAVLTENCKMVEDLNLTDINFQPLEPGVTLNPLKKLSQLQLVSFRFHNNAICQSLINILNASPNVEKLVLSDCRFGNNEEIITNLSKFCEKGKLQHLKFINCDVQEPFLQSVLLTCTTLNTLSVEYCDNIFSFHIDNLYQISQTLKNDVCIDWIDNRSEVNSIDSNGDGIFDDYYDYDSDDYEYYDSDNLYYAYDSDGY</sequence>
<keyword evidence="2" id="KW-1185">Reference proteome</keyword>
<comment type="caution">
    <text evidence="1">The sequence shown here is derived from an EMBL/GenBank/DDBJ whole genome shotgun (WGS) entry which is preliminary data.</text>
</comment>
<protein>
    <recommendedName>
        <fullName evidence="3">RNI-like protein</fullName>
    </recommendedName>
</protein>
<dbReference type="EMBL" id="BPLR01007574">
    <property type="protein sequence ID" value="GIY18088.1"/>
    <property type="molecule type" value="Genomic_DNA"/>
</dbReference>
<dbReference type="PANTHER" id="PTHR13318:SF190">
    <property type="entry name" value="PARTNER OF PAIRED, ISOFORM B"/>
    <property type="match status" value="1"/>
</dbReference>
<dbReference type="PANTHER" id="PTHR13318">
    <property type="entry name" value="PARTNER OF PAIRED, ISOFORM B-RELATED"/>
    <property type="match status" value="1"/>
</dbReference>
<dbReference type="GO" id="GO:0019005">
    <property type="term" value="C:SCF ubiquitin ligase complex"/>
    <property type="evidence" value="ECO:0007669"/>
    <property type="project" value="TreeGrafter"/>
</dbReference>